<organism evidence="2">
    <name type="scientific">Burkholderia contaminans</name>
    <dbReference type="NCBI Taxonomy" id="488447"/>
    <lineage>
        <taxon>Bacteria</taxon>
        <taxon>Pseudomonadati</taxon>
        <taxon>Pseudomonadota</taxon>
        <taxon>Betaproteobacteria</taxon>
        <taxon>Burkholderiales</taxon>
        <taxon>Burkholderiaceae</taxon>
        <taxon>Burkholderia</taxon>
        <taxon>Burkholderia cepacia complex</taxon>
    </lineage>
</organism>
<dbReference type="Proteomes" id="UP001220209">
    <property type="component" value="Chromosome 1"/>
</dbReference>
<dbReference type="GeneID" id="93193742"/>
<dbReference type="Proteomes" id="UP000664048">
    <property type="component" value="Unassembled WGS sequence"/>
</dbReference>
<evidence type="ECO:0000313" key="7">
    <source>
        <dbReference type="Proteomes" id="UP001220209"/>
    </source>
</evidence>
<dbReference type="AlphaFoldDB" id="A0A250L7B0"/>
<reference evidence="4 6" key="4">
    <citation type="submission" date="2021-03" db="EMBL/GenBank/DDBJ databases">
        <title>Clinical course, treatment and visual outcome of an outbreak of Burkholderia contaminans endophthalmitis following cataract surgery.</title>
        <authorList>
            <person name="Lind C."/>
            <person name="Olsen K."/>
            <person name="Angelsen N.K."/>
            <person name="Krefting E.A."/>
            <person name="Fossen K."/>
            <person name="Gravningen K."/>
            <person name="Depoorter E."/>
            <person name="Vandamme P."/>
            <person name="Bertelsen G."/>
        </authorList>
    </citation>
    <scope>NUCLEOTIDE SEQUENCE [LARGE SCALE GENOMIC DNA]</scope>
    <source>
        <strain evidence="4 6">51242556</strain>
    </source>
</reference>
<keyword evidence="6" id="KW-1185">Reference proteome</keyword>
<sequence length="1228" mass="134870">MKTLDKNLLNRELMLRRLRAEVVGPDPAGKSVALVEKQAMSWEEFRTARCQPDGEEIVWQDPPVKRFGAGILFPQGIDELASEQASEFAEGSIDESPELRAGVELSDDVAAKLEKKASNVASIDEADNEDVTLANAFRPSALGVSLLADLGREELGISVELLNVGRVGAEKTIEGPCGIYKPLTLVIGAAVGKQGTERKIWLRRSVVTDDGKCPVVKVGKAELLKATEPLRFPIGPVEAGLQLVILSRSWRGAPTANHRLLTISIINTLRASRENLDGTCLFQSGLRVSGQSGGTWIDPYPEYFSSEFDNPDPRADENVNRILYRNDRTFAIGHGCGADWIHGRPERVGAVWSDSLPVFETPSTSADLAVKQPDGSMSSLRVSMRKLAGLEPGDDGLNDAATLISEYRRWIVSLESTVTSIPLRDRPTATALIDDCRVCADRIDAGLKLLRARDASGNQARQAFQLANHAMLIAQLRAGQEMRSPLHDDLGRVTWPPATQFDPTVPDAGRGYWRPFQIAFLLMSLQGIADSTHIEREIVDLIWFPTGGGKTEAYLGLTAFTVFFNAISGDAAGGVDVLMRYTLRLLTAQQFQRAATLFCAMEHLRRANPGSLGTRSFEIGLWVGGSATPNKRDDAISKLRKLQRDPDAENPFVLLRCPWCAAKFGPQESAGLEARGSRQVFGRTKTHSGAINVLGYSKERRGSADTVVYRCSDKNCEFGGLPGSGRLPLPIVVIDEDVLERPPNLLIGTVDKFAMLAWSPRARSIFGIDESGRHKGRPPTLVIQDELHLISGPLGSMVGAYETVIEALCIDPLGGMVRPKIVASTATISRAREQVCALYARGAVALFPPSGLDASDSFFAREAMDEAGRPLPGRLYAGVLAPAHVSVQTSETRIFAALMQHAALLDGDPADLDPWWTLLVFFNSLRELGGALTLFSADTREYLRVVLTRHGVDYERIRQLLHVEELTSRIRGDHIPRLLEKLDVPLRESERKSANSPSPLDACLASNIIEVGVDIQRLSLMAIVGQPKTTSQYIQVSSRVGRDRNKPGLVVVIYGQTKPRDRSHYERFRSYHQKLYAQVEPTSVTPFSPPAVERSLHGLIVALVRQLGRLDSDAERPDPFPLLSGSDLRNRLEEMVRARVRQIAPSEEEAVMARLRYRLDQWRAWNPAQYGGFGQAPEDAPLMHPAGSAERTEWNGRSWPTMSSLRNVDASCEAEITDRYRPVVGGTT</sequence>
<dbReference type="EMBL" id="AP018358">
    <property type="protein sequence ID" value="BBA40478.1"/>
    <property type="molecule type" value="Genomic_DNA"/>
</dbReference>
<evidence type="ECO:0000313" key="5">
    <source>
        <dbReference type="EMBL" id="WFN18380.1"/>
    </source>
</evidence>
<dbReference type="InterPro" id="IPR027417">
    <property type="entry name" value="P-loop_NTPase"/>
</dbReference>
<accession>A0A250L7B0</accession>
<evidence type="ECO:0000313" key="4">
    <source>
        <dbReference type="EMBL" id="MBO1835728.1"/>
    </source>
</evidence>
<dbReference type="PROSITE" id="PS51194">
    <property type="entry name" value="HELICASE_CTER"/>
    <property type="match status" value="1"/>
</dbReference>
<dbReference type="Pfam" id="PF00271">
    <property type="entry name" value="Helicase_C"/>
    <property type="match status" value="1"/>
</dbReference>
<evidence type="ECO:0000313" key="6">
    <source>
        <dbReference type="Proteomes" id="UP000664048"/>
    </source>
</evidence>
<proteinExistence type="predicted"/>
<reference evidence="2" key="2">
    <citation type="journal article" date="2017" name="Genome Announc.">
        <title>High-Quality Draft Genome Sequence of Burkholderia contaminans CH-1, a Gram-Negative Bacterium That Metabolizes 2-Azahypoxanthine, a Plant Growth-Regulating Compound.</title>
        <authorList>
            <person name="Choi J.-H."/>
            <person name="Sugiura H."/>
            <person name="Moriuchi R."/>
            <person name="Kawagishi H."/>
            <person name="Dohra H."/>
        </authorList>
    </citation>
    <scope>NUCLEOTIDE SEQUENCE</scope>
    <source>
        <strain evidence="2">CH-1</strain>
    </source>
</reference>
<dbReference type="InterPro" id="IPR001650">
    <property type="entry name" value="Helicase_C-like"/>
</dbReference>
<dbReference type="EMBL" id="CP090640">
    <property type="protein sequence ID" value="WFN18380.1"/>
    <property type="molecule type" value="Genomic_DNA"/>
</dbReference>
<evidence type="ECO:0000313" key="2">
    <source>
        <dbReference type="EMBL" id="BBA40478.1"/>
    </source>
</evidence>
<dbReference type="Proteomes" id="UP000611459">
    <property type="component" value="Unassembled WGS sequence"/>
</dbReference>
<dbReference type="EMBL" id="JAENIB010000053">
    <property type="protein sequence ID" value="MBK1936197.1"/>
    <property type="molecule type" value="Genomic_DNA"/>
</dbReference>
<reference evidence="5 7" key="5">
    <citation type="submission" date="2021-12" db="EMBL/GenBank/DDBJ databases">
        <title>Genomic and phenotypic characterization of three Burkholderia contaminans isolates recovered from different sources.</title>
        <authorList>
            <person name="Lopez De Volder A."/>
            <person name="Fan Y."/>
            <person name="Nunvar J."/>
            <person name="Herrera T."/>
            <person name="Timp W."/>
            <person name="Degrossi J."/>
        </authorList>
    </citation>
    <scope>NUCLEOTIDE SEQUENCE [LARGE SCALE GENOMIC DNA]</scope>
    <source>
        <strain evidence="5 7">LMG 23361</strain>
    </source>
</reference>
<name>A0A250L7B0_9BURK</name>
<dbReference type="SUPFAM" id="SSF52540">
    <property type="entry name" value="P-loop containing nucleoside triphosphate hydrolases"/>
    <property type="match status" value="2"/>
</dbReference>
<evidence type="ECO:0000259" key="1">
    <source>
        <dbReference type="PROSITE" id="PS51194"/>
    </source>
</evidence>
<dbReference type="RefSeq" id="WP_082139534.1">
    <property type="nucleotide sequence ID" value="NZ_AP018358.1"/>
</dbReference>
<gene>
    <name evidence="2" type="ORF">BCCH1_29030</name>
    <name evidence="4" type="ORF">J4M89_40815</name>
    <name evidence="3" type="ORF">JIN94_40670</name>
    <name evidence="5" type="ORF">LXE91_04915</name>
</gene>
<dbReference type="CDD" id="cd18785">
    <property type="entry name" value="SF2_C"/>
    <property type="match status" value="1"/>
</dbReference>
<dbReference type="EMBL" id="JAGEMX010000042">
    <property type="protein sequence ID" value="MBO1835728.1"/>
    <property type="molecule type" value="Genomic_DNA"/>
</dbReference>
<protein>
    <recommendedName>
        <fullName evidence="1">Helicase C-terminal domain-containing protein</fullName>
    </recommendedName>
</protein>
<reference evidence="3" key="3">
    <citation type="submission" date="2021-01" db="EMBL/GenBank/DDBJ databases">
        <title>Outbreak of Burkholderia contaminns endophthalmitis traced to a clinical ventilation system.</title>
        <authorList>
            <person name="Lipuma J."/>
            <person name="Spilker T."/>
            <person name="Kratholm J."/>
        </authorList>
    </citation>
    <scope>NUCLEOTIDE SEQUENCE</scope>
    <source>
        <strain evidence="3">HI4954</strain>
    </source>
</reference>
<evidence type="ECO:0000313" key="3">
    <source>
        <dbReference type="EMBL" id="MBK1936197.1"/>
    </source>
</evidence>
<feature type="domain" description="Helicase C-terminal" evidence="1">
    <location>
        <begin position="924"/>
        <end position="1083"/>
    </location>
</feature>
<reference evidence="2" key="1">
    <citation type="journal article" date="2016" name="Biosci. Biotechnol. Biochem.">
        <title>Bioconversion of AHX to AOH by resting cells of Burkholderia contaminans CH-1.</title>
        <authorList>
            <person name="Choi J.H."/>
            <person name="Kikuchi A."/>
            <person name="Pumkaeo P."/>
            <person name="Hirai H."/>
            <person name="Tokuyama S."/>
            <person name="Kawagishi H."/>
        </authorList>
    </citation>
    <scope>NUCLEOTIDE SEQUENCE</scope>
    <source>
        <strain evidence="2">CH-1</strain>
    </source>
</reference>
<dbReference type="SMART" id="SM00490">
    <property type="entry name" value="HELICc"/>
    <property type="match status" value="1"/>
</dbReference>
<dbReference type="OrthoDB" id="713315at2"/>
<dbReference type="Gene3D" id="3.40.50.300">
    <property type="entry name" value="P-loop containing nucleotide triphosphate hydrolases"/>
    <property type="match status" value="1"/>
</dbReference>